<sequence length="336" mass="36866">MAIVQDRNYRQILTAAVARRSREVQDIVYNSTPLTRILRDQGRIRVKRAGGPELRIPVQFDKLQAQWFTGYDKIEITPKELLNSAVFNWSRVVSMFSLTGTELMYTRGEEEVIDLMETYLDAAEKSVKEEFEVALIGDGTGAGGRELIGLGGAIPVIPNTGVYGGIDRATVPNWRTSTFNITNGDVSGFTTWDSTTARPIIERIALNRSRNGRYADLLIADSLSYQAISASFVAHQRIVSERLGRLGFAGLTYMTPAGPVDIVAAGGIGTVMPANTIFGIDTQGLAIYEFPDQAFVPFHPGDGMRPINQDAVAQGIVWSGQLVLENPLFSYRIITA</sequence>
<dbReference type="InterPro" id="IPR049718">
    <property type="entry name" value="AKO59007-like"/>
</dbReference>
<evidence type="ECO:0000313" key="1">
    <source>
        <dbReference type="EMBL" id="AKO59121.1"/>
    </source>
</evidence>
<dbReference type="EMBL" id="KJ133690">
    <property type="protein sequence ID" value="AKO59121.1"/>
    <property type="molecule type" value="Genomic_DNA"/>
</dbReference>
<evidence type="ECO:0000313" key="2">
    <source>
        <dbReference type="Proteomes" id="UP000224380"/>
    </source>
</evidence>
<dbReference type="Proteomes" id="UP000224380">
    <property type="component" value="Segment"/>
</dbReference>
<name>A0A0H4IJ02_9CAUD</name>
<proteinExistence type="predicted"/>
<dbReference type="NCBIfam" id="NF033394">
    <property type="entry name" value="capsid_maj_Podo"/>
    <property type="match status" value="1"/>
</dbReference>
<protein>
    <submittedName>
        <fullName evidence="1">Major head protein</fullName>
    </submittedName>
</protein>
<reference evidence="1 2" key="1">
    <citation type="journal article" date="2015" name="Virol. J.">
        <title>Whole genome sequence comparison of ten diagnostic brucellaphages propagated on two Brucella abortus hosts.</title>
        <authorList>
            <person name="Tevdoradze E."/>
            <person name="Farlow J."/>
            <person name="Kotorashvili A."/>
            <person name="Skhirtladze N."/>
            <person name="Antadze I."/>
            <person name="Gunia S."/>
            <person name="Balarjishvili N."/>
            <person name="Kvachadze L."/>
            <person name="Kutateladze M."/>
        </authorList>
    </citation>
    <scope>NUCLEOTIDE SEQUENCE [LARGE SCALE GENOMIC DNA]</scope>
</reference>
<organism evidence="1 2">
    <name type="scientific">Brucella phage 11sa_19</name>
    <dbReference type="NCBI Taxonomy" id="1667371"/>
    <lineage>
        <taxon>Viruses</taxon>
        <taxon>Duplodnaviria</taxon>
        <taxon>Heunggongvirae</taxon>
        <taxon>Uroviricota</taxon>
        <taxon>Caudoviricetes</taxon>
        <taxon>Perisivirus</taxon>
        <taxon>Perisivirus Tb</taxon>
    </lineage>
</organism>
<gene>
    <name evidence="1" type="ORF">p11sa19_17</name>
</gene>
<accession>A0A0H4IJ02</accession>